<keyword evidence="2 6" id="KW-0812">Transmembrane</keyword>
<keyword evidence="4 6" id="KW-0472">Membrane</keyword>
<dbReference type="Proteomes" id="UP000800200">
    <property type="component" value="Unassembled WGS sequence"/>
</dbReference>
<sequence>MPCHVSDTSIAPVFLVGGTMLQVTTIGLVTARIGTRIRSNIGLQCHDWTILLAVILSIPQYAMIIVSISYGYGRHMQFVPPENRTKAIKLIFYSQVLWYWSITFAKISVACLLLYLKSERLWNRFLQLTILILVCSAISITLTQFVACRPFSAYWESRAARYAKCWDRRITVGNIIGFSSIQALTDLVFSFIPLTFIVRLNQPIREKMIISFLMSIGLIASAIAILRTVKGLTFPKDYFRNDADISLLAMLDLYVGIIAATLPTLKAFFEGMLVGVVHFFQNDLSEAEIRATLVRLGFLDDGQEQELKSLEGKEDFKSFG</sequence>
<dbReference type="OrthoDB" id="3897607at2759"/>
<feature type="transmembrane region" description="Helical" evidence="6">
    <location>
        <begin position="245"/>
        <end position="265"/>
    </location>
</feature>
<dbReference type="EMBL" id="ML994676">
    <property type="protein sequence ID" value="KAF2178368.1"/>
    <property type="molecule type" value="Genomic_DNA"/>
</dbReference>
<accession>A0A6A6DIT5</accession>
<evidence type="ECO:0000256" key="2">
    <source>
        <dbReference type="ARBA" id="ARBA00022692"/>
    </source>
</evidence>
<dbReference type="PANTHER" id="PTHR33048:SF129">
    <property type="entry name" value="INTEGRAL MEMBRANE PROTEIN-RELATED"/>
    <property type="match status" value="1"/>
</dbReference>
<feature type="transmembrane region" description="Helical" evidence="6">
    <location>
        <begin position="175"/>
        <end position="196"/>
    </location>
</feature>
<feature type="transmembrane region" description="Helical" evidence="6">
    <location>
        <begin position="208"/>
        <end position="225"/>
    </location>
</feature>
<comment type="subcellular location">
    <subcellularLocation>
        <location evidence="1">Membrane</location>
        <topology evidence="1">Multi-pass membrane protein</topology>
    </subcellularLocation>
</comment>
<evidence type="ECO:0000256" key="1">
    <source>
        <dbReference type="ARBA" id="ARBA00004141"/>
    </source>
</evidence>
<evidence type="ECO:0000256" key="5">
    <source>
        <dbReference type="ARBA" id="ARBA00038359"/>
    </source>
</evidence>
<dbReference type="InterPro" id="IPR049326">
    <property type="entry name" value="Rhodopsin_dom_fungi"/>
</dbReference>
<gene>
    <name evidence="8" type="ORF">K469DRAFT_676102</name>
</gene>
<evidence type="ECO:0000256" key="6">
    <source>
        <dbReference type="SAM" id="Phobius"/>
    </source>
</evidence>
<keyword evidence="3 6" id="KW-1133">Transmembrane helix</keyword>
<comment type="similarity">
    <text evidence="5">Belongs to the SAT4 family.</text>
</comment>
<evidence type="ECO:0000256" key="4">
    <source>
        <dbReference type="ARBA" id="ARBA00023136"/>
    </source>
</evidence>
<dbReference type="AlphaFoldDB" id="A0A6A6DIT5"/>
<feature type="domain" description="Rhodopsin" evidence="7">
    <location>
        <begin position="31"/>
        <end position="269"/>
    </location>
</feature>
<organism evidence="8 9">
    <name type="scientific">Zopfia rhizophila CBS 207.26</name>
    <dbReference type="NCBI Taxonomy" id="1314779"/>
    <lineage>
        <taxon>Eukaryota</taxon>
        <taxon>Fungi</taxon>
        <taxon>Dikarya</taxon>
        <taxon>Ascomycota</taxon>
        <taxon>Pezizomycotina</taxon>
        <taxon>Dothideomycetes</taxon>
        <taxon>Dothideomycetes incertae sedis</taxon>
        <taxon>Zopfiaceae</taxon>
        <taxon>Zopfia</taxon>
    </lineage>
</organism>
<dbReference type="GO" id="GO:0016020">
    <property type="term" value="C:membrane"/>
    <property type="evidence" value="ECO:0007669"/>
    <property type="project" value="UniProtKB-SubCell"/>
</dbReference>
<name>A0A6A6DIT5_9PEZI</name>
<feature type="transmembrane region" description="Helical" evidence="6">
    <location>
        <begin position="92"/>
        <end position="116"/>
    </location>
</feature>
<proteinExistence type="inferred from homology"/>
<dbReference type="Pfam" id="PF20684">
    <property type="entry name" value="Fung_rhodopsin"/>
    <property type="match status" value="1"/>
</dbReference>
<feature type="transmembrane region" description="Helical" evidence="6">
    <location>
        <begin position="50"/>
        <end position="72"/>
    </location>
</feature>
<evidence type="ECO:0000259" key="7">
    <source>
        <dbReference type="Pfam" id="PF20684"/>
    </source>
</evidence>
<dbReference type="InterPro" id="IPR052337">
    <property type="entry name" value="SAT4-like"/>
</dbReference>
<evidence type="ECO:0000313" key="8">
    <source>
        <dbReference type="EMBL" id="KAF2178368.1"/>
    </source>
</evidence>
<dbReference type="PANTHER" id="PTHR33048">
    <property type="entry name" value="PTH11-LIKE INTEGRAL MEMBRANE PROTEIN (AFU_ORTHOLOGUE AFUA_5G11245)"/>
    <property type="match status" value="1"/>
</dbReference>
<reference evidence="8" key="1">
    <citation type="journal article" date="2020" name="Stud. Mycol.">
        <title>101 Dothideomycetes genomes: a test case for predicting lifestyles and emergence of pathogens.</title>
        <authorList>
            <person name="Haridas S."/>
            <person name="Albert R."/>
            <person name="Binder M."/>
            <person name="Bloem J."/>
            <person name="Labutti K."/>
            <person name="Salamov A."/>
            <person name="Andreopoulos B."/>
            <person name="Baker S."/>
            <person name="Barry K."/>
            <person name="Bills G."/>
            <person name="Bluhm B."/>
            <person name="Cannon C."/>
            <person name="Castanera R."/>
            <person name="Culley D."/>
            <person name="Daum C."/>
            <person name="Ezra D."/>
            <person name="Gonzalez J."/>
            <person name="Henrissat B."/>
            <person name="Kuo A."/>
            <person name="Liang C."/>
            <person name="Lipzen A."/>
            <person name="Lutzoni F."/>
            <person name="Magnuson J."/>
            <person name="Mondo S."/>
            <person name="Nolan M."/>
            <person name="Ohm R."/>
            <person name="Pangilinan J."/>
            <person name="Park H.-J."/>
            <person name="Ramirez L."/>
            <person name="Alfaro M."/>
            <person name="Sun H."/>
            <person name="Tritt A."/>
            <person name="Yoshinaga Y."/>
            <person name="Zwiers L.-H."/>
            <person name="Turgeon B."/>
            <person name="Goodwin S."/>
            <person name="Spatafora J."/>
            <person name="Crous P."/>
            <person name="Grigoriev I."/>
        </authorList>
    </citation>
    <scope>NUCLEOTIDE SEQUENCE</scope>
    <source>
        <strain evidence="8">CBS 207.26</strain>
    </source>
</reference>
<evidence type="ECO:0000256" key="3">
    <source>
        <dbReference type="ARBA" id="ARBA00022989"/>
    </source>
</evidence>
<feature type="transmembrane region" description="Helical" evidence="6">
    <location>
        <begin position="128"/>
        <end position="155"/>
    </location>
</feature>
<feature type="transmembrane region" description="Helical" evidence="6">
    <location>
        <begin position="12"/>
        <end position="29"/>
    </location>
</feature>
<evidence type="ECO:0000313" key="9">
    <source>
        <dbReference type="Proteomes" id="UP000800200"/>
    </source>
</evidence>
<protein>
    <recommendedName>
        <fullName evidence="7">Rhodopsin domain-containing protein</fullName>
    </recommendedName>
</protein>
<keyword evidence="9" id="KW-1185">Reference proteome</keyword>